<feature type="compositionally biased region" description="Acidic residues" evidence="1">
    <location>
        <begin position="176"/>
        <end position="188"/>
    </location>
</feature>
<sequence length="461" mass="51050">MSKHKKAKQLPNNKKKKQQQQKKNATQKVPSIDELIQAGDAASLAMEGDKAMAFYTSALTLMDDDKSSSKTDADATSPKLFVHVLEKLGELKASEGNSGAAKQDFERAIAIMTTNNTTDNPKEAAQYQETLAGLHLYIGQLSCEQEALQAYQKGLQCLETALQVRQQQDTTVSPAEEAEASMEVENEKEENGPQVALKEVRRKLASARATVAELYLTDLCYDDNAETECEKYVNLALEIKEDDDNDDKEPCMVDALQTAASLKLSQQQTQSALAFILRAFRKMQVGCEALSQLGGMDGKRAVELLEVDAAESLPSFDFRCQTAKLLLECATNSAGEEDATKCHTAAIQVLGSLLAENDEVPDIYYLLGCAYNGENNAELAQYYWKKAMEMLEAIQKEMEQQQAEDGDMQVEEDEDDNDEMEMQIQAISCQIEEIKSKLEDLESKEPSTNKASSKTTDEMEE</sequence>
<organism evidence="2 3">
    <name type="scientific">Seminavis robusta</name>
    <dbReference type="NCBI Taxonomy" id="568900"/>
    <lineage>
        <taxon>Eukaryota</taxon>
        <taxon>Sar</taxon>
        <taxon>Stramenopiles</taxon>
        <taxon>Ochrophyta</taxon>
        <taxon>Bacillariophyta</taxon>
        <taxon>Bacillariophyceae</taxon>
        <taxon>Bacillariophycidae</taxon>
        <taxon>Naviculales</taxon>
        <taxon>Naviculaceae</taxon>
        <taxon>Seminavis</taxon>
    </lineage>
</organism>
<feature type="compositionally biased region" description="Basic residues" evidence="1">
    <location>
        <begin position="1"/>
        <end position="20"/>
    </location>
</feature>
<dbReference type="EMBL" id="CAICTM010002617">
    <property type="protein sequence ID" value="CAB9529775.1"/>
    <property type="molecule type" value="Genomic_DNA"/>
</dbReference>
<feature type="region of interest" description="Disordered" evidence="1">
    <location>
        <begin position="398"/>
        <end position="418"/>
    </location>
</feature>
<gene>
    <name evidence="2" type="ORF">SEMRO_2619_G332840.1</name>
</gene>
<dbReference type="SUPFAM" id="SSF48452">
    <property type="entry name" value="TPR-like"/>
    <property type="match status" value="1"/>
</dbReference>
<dbReference type="SMART" id="SM00028">
    <property type="entry name" value="TPR"/>
    <property type="match status" value="4"/>
</dbReference>
<feature type="region of interest" description="Disordered" evidence="1">
    <location>
        <begin position="435"/>
        <end position="461"/>
    </location>
</feature>
<keyword evidence="3" id="KW-1185">Reference proteome</keyword>
<dbReference type="AlphaFoldDB" id="A0A9N8F3F2"/>
<dbReference type="InterPro" id="IPR019734">
    <property type="entry name" value="TPR_rpt"/>
</dbReference>
<dbReference type="OrthoDB" id="1914839at2759"/>
<reference evidence="2" key="1">
    <citation type="submission" date="2020-06" db="EMBL/GenBank/DDBJ databases">
        <authorList>
            <consortium name="Plant Systems Biology data submission"/>
        </authorList>
    </citation>
    <scope>NUCLEOTIDE SEQUENCE</scope>
    <source>
        <strain evidence="2">D6</strain>
    </source>
</reference>
<proteinExistence type="predicted"/>
<dbReference type="CDD" id="cd24142">
    <property type="entry name" value="ACL4-like"/>
    <property type="match status" value="1"/>
</dbReference>
<dbReference type="Gene3D" id="1.25.40.10">
    <property type="entry name" value="Tetratricopeptide repeat domain"/>
    <property type="match status" value="2"/>
</dbReference>
<accession>A0A9N8F3F2</accession>
<protein>
    <submittedName>
        <fullName evidence="2">TPR domain protein</fullName>
    </submittedName>
</protein>
<feature type="region of interest" description="Disordered" evidence="1">
    <location>
        <begin position="1"/>
        <end position="32"/>
    </location>
</feature>
<dbReference type="InterPro" id="IPR011990">
    <property type="entry name" value="TPR-like_helical_dom_sf"/>
</dbReference>
<name>A0A9N8F3F2_9STRA</name>
<dbReference type="Proteomes" id="UP001153069">
    <property type="component" value="Unassembled WGS sequence"/>
</dbReference>
<feature type="region of interest" description="Disordered" evidence="1">
    <location>
        <begin position="168"/>
        <end position="193"/>
    </location>
</feature>
<evidence type="ECO:0000256" key="1">
    <source>
        <dbReference type="SAM" id="MobiDB-lite"/>
    </source>
</evidence>
<evidence type="ECO:0000313" key="2">
    <source>
        <dbReference type="EMBL" id="CAB9529775.1"/>
    </source>
</evidence>
<feature type="compositionally biased region" description="Basic and acidic residues" evidence="1">
    <location>
        <begin position="435"/>
        <end position="447"/>
    </location>
</feature>
<evidence type="ECO:0000313" key="3">
    <source>
        <dbReference type="Proteomes" id="UP001153069"/>
    </source>
</evidence>
<feature type="compositionally biased region" description="Acidic residues" evidence="1">
    <location>
        <begin position="402"/>
        <end position="418"/>
    </location>
</feature>
<comment type="caution">
    <text evidence="2">The sequence shown here is derived from an EMBL/GenBank/DDBJ whole genome shotgun (WGS) entry which is preliminary data.</text>
</comment>